<dbReference type="PANTHER" id="PTHR39196">
    <property type="entry name" value="PRIMOSOME, DNAD SUBUNIT"/>
    <property type="match status" value="1"/>
</dbReference>
<dbReference type="Pfam" id="PF14297">
    <property type="entry name" value="Lin1244_N"/>
    <property type="match status" value="1"/>
</dbReference>
<protein>
    <recommendedName>
        <fullName evidence="1">Lin1244/Lin1753-like N-terminal domain-containing protein</fullName>
    </recommendedName>
</protein>
<name>A0A1I5CWG0_9BACE</name>
<dbReference type="EMBL" id="FOUM01000052">
    <property type="protein sequence ID" value="SFN91279.1"/>
    <property type="molecule type" value="Genomic_DNA"/>
</dbReference>
<proteinExistence type="predicted"/>
<dbReference type="InterPro" id="IPR025400">
    <property type="entry name" value="Lin1244/Lin1753-like_N"/>
</dbReference>
<reference evidence="3" key="1">
    <citation type="submission" date="2016-10" db="EMBL/GenBank/DDBJ databases">
        <authorList>
            <person name="Varghese N."/>
            <person name="Submissions S."/>
        </authorList>
    </citation>
    <scope>NUCLEOTIDE SEQUENCE [LARGE SCALE GENOMIC DNA]</scope>
    <source>
        <strain evidence="3">NLAE-zl-C202</strain>
    </source>
</reference>
<sequence>MNMINKGIPYFPTPANFFDEEVMELLEAKFGVLASYMVMRLLCKIYKEGYYISWGKEQNLIFVRKVGGGIKEDMMEKIVDLLLEKGFFHKETYEKHGILTSEQIQRVWFEATTRRKIDFSQLPYLLETKQRKRIHKDELNKENANIFPTQEEVSSENADISRQTKLKETKLNTEEEEEISDASFEIPGYAYNQATHNMNGLIESLERHKVTNLKERQTILRLSDYGRKGTQVWKLLSNTAWSKIGAPGKYIIAALASGRK</sequence>
<gene>
    <name evidence="2" type="ORF">SAMN05216250_1526</name>
</gene>
<dbReference type="RefSeq" id="WP_004315281.1">
    <property type="nucleotide sequence ID" value="NZ_CABKPA010000035.1"/>
</dbReference>
<feature type="domain" description="Lin1244/Lin1753-like N-terminal" evidence="1">
    <location>
        <begin position="10"/>
        <end position="104"/>
    </location>
</feature>
<evidence type="ECO:0000313" key="2">
    <source>
        <dbReference type="EMBL" id="SFN91279.1"/>
    </source>
</evidence>
<dbReference type="PANTHER" id="PTHR39196:SF1">
    <property type="entry name" value="PRIMOSOME, DNAD SUBUNIT"/>
    <property type="match status" value="1"/>
</dbReference>
<evidence type="ECO:0000313" key="3">
    <source>
        <dbReference type="Proteomes" id="UP000183766"/>
    </source>
</evidence>
<organism evidence="2 3">
    <name type="scientific">Bacteroides xylanisolvens</name>
    <dbReference type="NCBI Taxonomy" id="371601"/>
    <lineage>
        <taxon>Bacteria</taxon>
        <taxon>Pseudomonadati</taxon>
        <taxon>Bacteroidota</taxon>
        <taxon>Bacteroidia</taxon>
        <taxon>Bacteroidales</taxon>
        <taxon>Bacteroidaceae</taxon>
        <taxon>Bacteroides</taxon>
    </lineage>
</organism>
<evidence type="ECO:0000259" key="1">
    <source>
        <dbReference type="Pfam" id="PF14297"/>
    </source>
</evidence>
<dbReference type="Proteomes" id="UP000183766">
    <property type="component" value="Unassembled WGS sequence"/>
</dbReference>
<dbReference type="AlphaFoldDB" id="A0A1I5CWG0"/>
<accession>A0A1I5CWG0</accession>